<name>A0A0G4MX93_VERLO</name>
<dbReference type="Proteomes" id="UP000044602">
    <property type="component" value="Unassembled WGS sequence"/>
</dbReference>
<proteinExistence type="predicted"/>
<evidence type="ECO:0000313" key="2">
    <source>
        <dbReference type="Proteomes" id="UP000044602"/>
    </source>
</evidence>
<sequence length="55" mass="6249">MALRRGCTASRRSATTTILTLRRTSSAFNYWSPWLSRSTSCLMPRGKVSRCLLHC</sequence>
<dbReference type="AlphaFoldDB" id="A0A0G4MX93"/>
<reference evidence="1 2" key="1">
    <citation type="submission" date="2015-05" db="EMBL/GenBank/DDBJ databases">
        <authorList>
            <person name="Wang D.B."/>
            <person name="Wang M."/>
        </authorList>
    </citation>
    <scope>NUCLEOTIDE SEQUENCE [LARGE SCALE GENOMIC DNA]</scope>
    <source>
        <strain evidence="1">VL1</strain>
    </source>
</reference>
<dbReference type="EMBL" id="CVQH01025682">
    <property type="protein sequence ID" value="CRK38827.1"/>
    <property type="molecule type" value="Genomic_DNA"/>
</dbReference>
<keyword evidence="2" id="KW-1185">Reference proteome</keyword>
<protein>
    <submittedName>
        <fullName evidence="1">Uncharacterized protein</fullName>
    </submittedName>
</protein>
<gene>
    <name evidence="1" type="ORF">BN1708_020578</name>
</gene>
<organism evidence="1 2">
    <name type="scientific">Verticillium longisporum</name>
    <name type="common">Verticillium dahliae var. longisporum</name>
    <dbReference type="NCBI Taxonomy" id="100787"/>
    <lineage>
        <taxon>Eukaryota</taxon>
        <taxon>Fungi</taxon>
        <taxon>Dikarya</taxon>
        <taxon>Ascomycota</taxon>
        <taxon>Pezizomycotina</taxon>
        <taxon>Sordariomycetes</taxon>
        <taxon>Hypocreomycetidae</taxon>
        <taxon>Glomerellales</taxon>
        <taxon>Plectosphaerellaceae</taxon>
        <taxon>Verticillium</taxon>
    </lineage>
</organism>
<evidence type="ECO:0000313" key="1">
    <source>
        <dbReference type="EMBL" id="CRK38827.1"/>
    </source>
</evidence>
<accession>A0A0G4MX93</accession>
<feature type="non-terminal residue" evidence="1">
    <location>
        <position position="55"/>
    </location>
</feature>